<evidence type="ECO:0000313" key="2">
    <source>
        <dbReference type="EMBL" id="VEL14261.1"/>
    </source>
</evidence>
<evidence type="ECO:0000313" key="3">
    <source>
        <dbReference type="Proteomes" id="UP000784294"/>
    </source>
</evidence>
<dbReference type="PANTHER" id="PTHR42698">
    <property type="entry name" value="GTPASE ERA"/>
    <property type="match status" value="1"/>
</dbReference>
<dbReference type="Proteomes" id="UP000784294">
    <property type="component" value="Unassembled WGS sequence"/>
</dbReference>
<dbReference type="GO" id="GO:0000028">
    <property type="term" value="P:ribosomal small subunit assembly"/>
    <property type="evidence" value="ECO:0007669"/>
    <property type="project" value="TreeGrafter"/>
</dbReference>
<dbReference type="InterPro" id="IPR006073">
    <property type="entry name" value="GTP-bd"/>
</dbReference>
<dbReference type="PANTHER" id="PTHR42698:SF1">
    <property type="entry name" value="GTPASE ERA, MITOCHONDRIAL"/>
    <property type="match status" value="1"/>
</dbReference>
<dbReference type="GO" id="GO:0005759">
    <property type="term" value="C:mitochondrial matrix"/>
    <property type="evidence" value="ECO:0007669"/>
    <property type="project" value="TreeGrafter"/>
</dbReference>
<dbReference type="InterPro" id="IPR005662">
    <property type="entry name" value="GTPase_Era-like"/>
</dbReference>
<proteinExistence type="predicted"/>
<dbReference type="InterPro" id="IPR027417">
    <property type="entry name" value="P-loop_NTPase"/>
</dbReference>
<dbReference type="Gene3D" id="3.40.50.300">
    <property type="entry name" value="P-loop containing nucleotide triphosphate hydrolases"/>
    <property type="match status" value="1"/>
</dbReference>
<protein>
    <recommendedName>
        <fullName evidence="1">G domain-containing protein</fullName>
    </recommendedName>
</protein>
<dbReference type="OrthoDB" id="8954335at2759"/>
<keyword evidence="3" id="KW-1185">Reference proteome</keyword>
<dbReference type="SUPFAM" id="SSF52540">
    <property type="entry name" value="P-loop containing nucleoside triphosphate hydrolases"/>
    <property type="match status" value="1"/>
</dbReference>
<dbReference type="Pfam" id="PF01926">
    <property type="entry name" value="MMR_HSR1"/>
    <property type="match status" value="1"/>
</dbReference>
<sequence length="76" mass="8505">MPVNRIDYFKQFMRPAVLSYPDVKALKIAIIGCPNSGKSSLVNMLVGWRVCAHSSKAHTTRSKQVAVFTQENIQLI</sequence>
<dbReference type="EMBL" id="CAAALY010020560">
    <property type="protein sequence ID" value="VEL14261.1"/>
    <property type="molecule type" value="Genomic_DNA"/>
</dbReference>
<feature type="domain" description="G" evidence="1">
    <location>
        <begin position="27"/>
        <end position="75"/>
    </location>
</feature>
<evidence type="ECO:0000259" key="1">
    <source>
        <dbReference type="Pfam" id="PF01926"/>
    </source>
</evidence>
<gene>
    <name evidence="2" type="ORF">PXEA_LOCUS7701</name>
</gene>
<comment type="caution">
    <text evidence="2">The sequence shown here is derived from an EMBL/GenBank/DDBJ whole genome shotgun (WGS) entry which is preliminary data.</text>
</comment>
<dbReference type="GO" id="GO:0043024">
    <property type="term" value="F:ribosomal small subunit binding"/>
    <property type="evidence" value="ECO:0007669"/>
    <property type="project" value="TreeGrafter"/>
</dbReference>
<dbReference type="GO" id="GO:0019843">
    <property type="term" value="F:rRNA binding"/>
    <property type="evidence" value="ECO:0007669"/>
    <property type="project" value="TreeGrafter"/>
</dbReference>
<accession>A0A448WKZ4</accession>
<dbReference type="AlphaFoldDB" id="A0A448WKZ4"/>
<name>A0A448WKZ4_9PLAT</name>
<organism evidence="2 3">
    <name type="scientific">Protopolystoma xenopodis</name>
    <dbReference type="NCBI Taxonomy" id="117903"/>
    <lineage>
        <taxon>Eukaryota</taxon>
        <taxon>Metazoa</taxon>
        <taxon>Spiralia</taxon>
        <taxon>Lophotrochozoa</taxon>
        <taxon>Platyhelminthes</taxon>
        <taxon>Monogenea</taxon>
        <taxon>Polyopisthocotylea</taxon>
        <taxon>Polystomatidea</taxon>
        <taxon>Polystomatidae</taxon>
        <taxon>Protopolystoma</taxon>
    </lineage>
</organism>
<reference evidence="2" key="1">
    <citation type="submission" date="2018-11" db="EMBL/GenBank/DDBJ databases">
        <authorList>
            <consortium name="Pathogen Informatics"/>
        </authorList>
    </citation>
    <scope>NUCLEOTIDE SEQUENCE</scope>
</reference>
<dbReference type="GO" id="GO:0005525">
    <property type="term" value="F:GTP binding"/>
    <property type="evidence" value="ECO:0007669"/>
    <property type="project" value="InterPro"/>
</dbReference>